<dbReference type="RefSeq" id="WP_200971653.1">
    <property type="nucleotide sequence ID" value="NZ_CP065592.1"/>
</dbReference>
<feature type="domain" description="Response regulatory" evidence="3">
    <location>
        <begin position="15"/>
        <end position="131"/>
    </location>
</feature>
<dbReference type="Gene3D" id="3.40.50.2300">
    <property type="match status" value="1"/>
</dbReference>
<dbReference type="SUPFAM" id="SSF52172">
    <property type="entry name" value="CheY-like"/>
    <property type="match status" value="1"/>
</dbReference>
<evidence type="ECO:0000256" key="1">
    <source>
        <dbReference type="ARBA" id="ARBA00022801"/>
    </source>
</evidence>
<dbReference type="InterPro" id="IPR036457">
    <property type="entry name" value="PPM-type-like_dom_sf"/>
</dbReference>
<keyword evidence="1" id="KW-0378">Hydrolase</keyword>
<dbReference type="Pfam" id="PF07228">
    <property type="entry name" value="SpoIIE"/>
    <property type="match status" value="1"/>
</dbReference>
<gene>
    <name evidence="4" type="ORF">IC614_11810</name>
</gene>
<dbReference type="InterPro" id="IPR011006">
    <property type="entry name" value="CheY-like_superfamily"/>
</dbReference>
<dbReference type="Proteomes" id="UP000594873">
    <property type="component" value="Chromosome"/>
</dbReference>
<evidence type="ECO:0000313" key="5">
    <source>
        <dbReference type="Proteomes" id="UP000594873"/>
    </source>
</evidence>
<dbReference type="InterPro" id="IPR001932">
    <property type="entry name" value="PPM-type_phosphatase-like_dom"/>
</dbReference>
<evidence type="ECO:0000256" key="2">
    <source>
        <dbReference type="PROSITE-ProRule" id="PRU00169"/>
    </source>
</evidence>
<dbReference type="AlphaFoldDB" id="A0A7T2GJM4"/>
<accession>A0A7T2GJM4</accession>
<keyword evidence="5" id="KW-1185">Reference proteome</keyword>
<evidence type="ECO:0000259" key="3">
    <source>
        <dbReference type="PROSITE" id="PS50110"/>
    </source>
</evidence>
<dbReference type="SMART" id="SM00448">
    <property type="entry name" value="REC"/>
    <property type="match status" value="1"/>
</dbReference>
<dbReference type="PANTHER" id="PTHR43156">
    <property type="entry name" value="STAGE II SPORULATION PROTEIN E-RELATED"/>
    <property type="match status" value="1"/>
</dbReference>
<dbReference type="Pfam" id="PF00072">
    <property type="entry name" value="Response_reg"/>
    <property type="match status" value="1"/>
</dbReference>
<dbReference type="GO" id="GO:0000160">
    <property type="term" value="P:phosphorelay signal transduction system"/>
    <property type="evidence" value="ECO:0007669"/>
    <property type="project" value="InterPro"/>
</dbReference>
<dbReference type="InterPro" id="IPR052016">
    <property type="entry name" value="Bact_Sigma-Reg"/>
</dbReference>
<feature type="modified residue" description="4-aspartylphosphate" evidence="2">
    <location>
        <position position="64"/>
    </location>
</feature>
<protein>
    <submittedName>
        <fullName evidence="4">SpoIIE family protein phosphatase</fullName>
    </submittedName>
</protein>
<dbReference type="PANTHER" id="PTHR43156:SF2">
    <property type="entry name" value="STAGE II SPORULATION PROTEIN E"/>
    <property type="match status" value="1"/>
</dbReference>
<proteinExistence type="predicted"/>
<dbReference type="KEGG" id="sflv:IC614_11810"/>
<name>A0A7T2GJM4_9SPHN</name>
<organism evidence="4 5">
    <name type="scientific">Allosphingosinicella flava</name>
    <dbReference type="NCBI Taxonomy" id="2771430"/>
    <lineage>
        <taxon>Bacteria</taxon>
        <taxon>Pseudomonadati</taxon>
        <taxon>Pseudomonadota</taxon>
        <taxon>Alphaproteobacteria</taxon>
        <taxon>Sphingomonadales</taxon>
        <taxon>Sphingomonadaceae</taxon>
        <taxon>Allosphingosinicella</taxon>
    </lineage>
</organism>
<dbReference type="Gene3D" id="3.60.40.10">
    <property type="entry name" value="PPM-type phosphatase domain"/>
    <property type="match status" value="1"/>
</dbReference>
<sequence length="404" mass="44266">MDQPAAPVRIDRALSVLVVDDDELVRGFVAIILEGLGCIVEDAADGEAALALLRSRHFDVLITDWQMPGLDGLDLVSRVRAETAESYLHIIMMTARGDEQTVRDALRVGVDDFLQKPVDQLQLELGIASARRVVDLQRRLMRRNRHLAAANARTREAYRRIKSDLAAAADLQRKLLPEPCLDGPFRYAWHVDASLEIGGDTLSVLPVSGDRLLFFHLDVSGHGIPAALGSFSVHERILRLAFFEPERLPEAAVLLNHELLALGGESYLTMVLGVADARTGEVWFIRAGHPHPLLIRQDGEACWFTDGGLPIGLLPDITHPVTRVHLEPGDRILFYSDGLTDSAGNDGEVFGEEGLEELARASTGLPLSAFLTRLDATLTAQRGNTPPEDDISILVLERAAETEV</sequence>
<dbReference type="CDD" id="cd17546">
    <property type="entry name" value="REC_hyHK_CKI1_RcsC-like"/>
    <property type="match status" value="1"/>
</dbReference>
<dbReference type="SUPFAM" id="SSF81606">
    <property type="entry name" value="PP2C-like"/>
    <property type="match status" value="1"/>
</dbReference>
<keyword evidence="2" id="KW-0597">Phosphoprotein</keyword>
<dbReference type="InterPro" id="IPR001789">
    <property type="entry name" value="Sig_transdc_resp-reg_receiver"/>
</dbReference>
<dbReference type="SMART" id="SM00331">
    <property type="entry name" value="PP2C_SIG"/>
    <property type="match status" value="1"/>
</dbReference>
<reference evidence="4 5" key="1">
    <citation type="submission" date="2020-11" db="EMBL/GenBank/DDBJ databases">
        <title>Genome seq and assembly of Sphingosinicella sp.</title>
        <authorList>
            <person name="Chhetri G."/>
        </authorList>
    </citation>
    <scope>NUCLEOTIDE SEQUENCE [LARGE SCALE GENOMIC DNA]</scope>
    <source>
        <strain evidence="4 5">UDD2</strain>
    </source>
</reference>
<dbReference type="PROSITE" id="PS50110">
    <property type="entry name" value="RESPONSE_REGULATORY"/>
    <property type="match status" value="1"/>
</dbReference>
<dbReference type="GO" id="GO:0016791">
    <property type="term" value="F:phosphatase activity"/>
    <property type="evidence" value="ECO:0007669"/>
    <property type="project" value="TreeGrafter"/>
</dbReference>
<evidence type="ECO:0000313" key="4">
    <source>
        <dbReference type="EMBL" id="QPQ54977.1"/>
    </source>
</evidence>
<dbReference type="EMBL" id="CP065592">
    <property type="protein sequence ID" value="QPQ54977.1"/>
    <property type="molecule type" value="Genomic_DNA"/>
</dbReference>